<dbReference type="Gene3D" id="1.10.10.1600">
    <property type="entry name" value="Bacterial DNA polymerase III alpha subunit, thumb domain"/>
    <property type="match status" value="1"/>
</dbReference>
<evidence type="ECO:0000256" key="1">
    <source>
        <dbReference type="ARBA" id="ARBA00004496"/>
    </source>
</evidence>
<evidence type="ECO:0000259" key="11">
    <source>
        <dbReference type="SMART" id="SM00481"/>
    </source>
</evidence>
<evidence type="ECO:0000256" key="5">
    <source>
        <dbReference type="ARBA" id="ARBA00022679"/>
    </source>
</evidence>
<dbReference type="InterPro" id="IPR003141">
    <property type="entry name" value="Pol/His_phosphatase_N"/>
</dbReference>
<dbReference type="Proteomes" id="UP000768567">
    <property type="component" value="Unassembled WGS sequence"/>
</dbReference>
<dbReference type="EMBL" id="JADCKC010000001">
    <property type="protein sequence ID" value="MBE5036859.1"/>
    <property type="molecule type" value="Genomic_DNA"/>
</dbReference>
<comment type="subcellular location">
    <subcellularLocation>
        <location evidence="1">Cytoplasm</location>
    </subcellularLocation>
</comment>
<dbReference type="InterPro" id="IPR011708">
    <property type="entry name" value="DNA_pol3_alpha_NTPase_dom"/>
</dbReference>
<keyword evidence="6 12" id="KW-0548">Nucleotidyltransferase</keyword>
<dbReference type="EC" id="2.7.7.7" evidence="3"/>
<dbReference type="NCBIfam" id="NF005298">
    <property type="entry name" value="PRK06826.1"/>
    <property type="match status" value="1"/>
</dbReference>
<evidence type="ECO:0000256" key="7">
    <source>
        <dbReference type="ARBA" id="ARBA00022705"/>
    </source>
</evidence>
<evidence type="ECO:0000313" key="13">
    <source>
        <dbReference type="Proteomes" id="UP000768567"/>
    </source>
</evidence>
<dbReference type="CDD" id="cd04485">
    <property type="entry name" value="DnaE_OBF"/>
    <property type="match status" value="1"/>
</dbReference>
<dbReference type="NCBIfam" id="TIGR00594">
    <property type="entry name" value="polc"/>
    <property type="match status" value="1"/>
</dbReference>
<comment type="function">
    <text evidence="9">DNA polymerase III is a complex, multichain enzyme responsible for most of the replicative synthesis in bacteria. This DNA polymerase also exhibits 3' to 5' exonuclease activity. The alpha chain is the DNA polymerase.</text>
</comment>
<keyword evidence="8" id="KW-0239">DNA-directed DNA polymerase</keyword>
<dbReference type="InterPro" id="IPR040982">
    <property type="entry name" value="DNA_pol3_finger"/>
</dbReference>
<dbReference type="Pfam" id="PF14579">
    <property type="entry name" value="HHH_6"/>
    <property type="match status" value="1"/>
</dbReference>
<dbReference type="InterPro" id="IPR004013">
    <property type="entry name" value="PHP_dom"/>
</dbReference>
<dbReference type="Pfam" id="PF02811">
    <property type="entry name" value="PHP"/>
    <property type="match status" value="1"/>
</dbReference>
<dbReference type="Pfam" id="PF01336">
    <property type="entry name" value="tRNA_anti-codon"/>
    <property type="match status" value="1"/>
</dbReference>
<gene>
    <name evidence="12" type="ORF">INF35_03555</name>
</gene>
<dbReference type="InterPro" id="IPR016195">
    <property type="entry name" value="Pol/histidinol_Pase-like"/>
</dbReference>
<evidence type="ECO:0000313" key="12">
    <source>
        <dbReference type="EMBL" id="MBE5036859.1"/>
    </source>
</evidence>
<keyword evidence="13" id="KW-1185">Reference proteome</keyword>
<accession>A0ABR9R148</accession>
<evidence type="ECO:0000256" key="8">
    <source>
        <dbReference type="ARBA" id="ARBA00022932"/>
    </source>
</evidence>
<feature type="domain" description="Polymerase/histidinol phosphatase N-terminal" evidence="11">
    <location>
        <begin position="9"/>
        <end position="76"/>
    </location>
</feature>
<evidence type="ECO:0000256" key="2">
    <source>
        <dbReference type="ARBA" id="ARBA00009496"/>
    </source>
</evidence>
<dbReference type="Gene3D" id="3.20.20.140">
    <property type="entry name" value="Metal-dependent hydrolases"/>
    <property type="match status" value="1"/>
</dbReference>
<evidence type="ECO:0000256" key="10">
    <source>
        <dbReference type="ARBA" id="ARBA00049244"/>
    </source>
</evidence>
<dbReference type="PANTHER" id="PTHR32294:SF0">
    <property type="entry name" value="DNA POLYMERASE III SUBUNIT ALPHA"/>
    <property type="match status" value="1"/>
</dbReference>
<evidence type="ECO:0000256" key="4">
    <source>
        <dbReference type="ARBA" id="ARBA00019114"/>
    </source>
</evidence>
<comment type="similarity">
    <text evidence="2">Belongs to the DNA polymerase type-C family. DnaE subfamily.</text>
</comment>
<dbReference type="InterPro" id="IPR004365">
    <property type="entry name" value="NA-bd_OB_tRNA"/>
</dbReference>
<evidence type="ECO:0000256" key="3">
    <source>
        <dbReference type="ARBA" id="ARBA00012417"/>
    </source>
</evidence>
<dbReference type="RefSeq" id="WP_193500138.1">
    <property type="nucleotide sequence ID" value="NZ_JADCKC010000001.1"/>
</dbReference>
<sequence length="1175" mass="132954">MTEEKRQFTHLHVHTEYSLLDGACRIDRMFDRLKEMGQTAIAITDHGVMYGCVQFYDAAVAAGIKPIIGCEVYVATRTRFDKVNRVDGNNHLILLCKDDTGYKNLIKMVSAGFLEGFYSKPRIDKQLLEQYHEGLVCLSACLAGEIPQAILAGDYQRAKKTALYYNELFGQGNYYIELQDHGLEEDRVVLPQLIRLARETGIPLVATNDAHYIRKEDAKMQSILLCIQTGKTIADIDRMEFQTDEFYLKSTDEMYDLFSMAPDACENTNRIAEMCNFHFEFGQTKLPYFKAPDGMENQDYFEKLCREGLERRYPGKVTDELRERLEYEINVIKTMGYTNYYLIVFDFINYAKSRGIPVGPGRGSGAGSLAAYCVGITDIDPIRYNLIFERFLNPERVSMPDFDVDFCYERRQEVIDYVNEKYGRDHVAQIVTFGTMAARNAVRDVGRVMGLPYQDVDKVAKLIPMELKMTLHHALEVSPDLKTLYDTDEKIHELIDTAIAVEGMPRHASTHAAGVVITRDAATEYVPLATNDGLPVTQFNMTEIERLGLLKMDFLGLRTLTVIHDTEVAVQRHTPDFAVSKIDYDDPATYAMLTNGETEGVFQLESTGMRQVLMGLRPRNLEDVIALISLYRPGPMDSIPTYLRNRREPDKISYKTPQLAHILDVTNGCIVYQEQVMQICRELAGFSYGQADNVRRAMSKKKHKVMEAERDHFVHGCTDPGHECPGCVNNGISEQAANEIYDDMSSFASYAFNKSHAACYAYVAFQTAYLKCHYPKEFMAALLTSVLDNTSKVIEYSTECQRLGIKVLPPDINVSRGGFTVDGNAIRFGLNAVKNVGRNLIDAVVAKREERPFRGLYDFCKRLYGNELNRRAVESMIRAGAFDGLEPSRRGMLESVEPILKSIENEQRHNLEGQMDLFSVMAGEASAPQNNDYKVPPMAEYSTAELLQMEKEVSGLYLSGHPLDAYREQIGKISTCTVAQLTGEEAKNFDNQHVTILCTVVKNKVMTTRSNTLMAFTTIEDLTGTMEMLVFPKVFAECRAYLQENAVIVTSGRVSYKEEEGTRLLVEGVRPIDGYDPGHTFGENRAAAQGQARQVPKKVTSLWLLVPSMQSREMHAIENLLRNIFDGPTPVYFKFEDTGQRMRAPQSMWALDHPYLRAELERILGKDHVKEQTAK</sequence>
<evidence type="ECO:0000256" key="9">
    <source>
        <dbReference type="ARBA" id="ARBA00025611"/>
    </source>
</evidence>
<evidence type="ECO:0000256" key="6">
    <source>
        <dbReference type="ARBA" id="ARBA00022695"/>
    </source>
</evidence>
<comment type="caution">
    <text evidence="12">The sequence shown here is derived from an EMBL/GenBank/DDBJ whole genome shotgun (WGS) entry which is preliminary data.</text>
</comment>
<dbReference type="Pfam" id="PF17657">
    <property type="entry name" value="DNA_pol3_finger"/>
    <property type="match status" value="1"/>
</dbReference>
<dbReference type="Pfam" id="PF07733">
    <property type="entry name" value="DNA_pol3_alpha"/>
    <property type="match status" value="1"/>
</dbReference>
<dbReference type="InterPro" id="IPR029460">
    <property type="entry name" value="DNAPol_HHH"/>
</dbReference>
<dbReference type="InterPro" id="IPR041931">
    <property type="entry name" value="DNA_pol3_alpha_thumb_dom"/>
</dbReference>
<dbReference type="CDD" id="cd12113">
    <property type="entry name" value="PHP_PolIIIA_DnaE3"/>
    <property type="match status" value="1"/>
</dbReference>
<dbReference type="GO" id="GO:0003887">
    <property type="term" value="F:DNA-directed DNA polymerase activity"/>
    <property type="evidence" value="ECO:0007669"/>
    <property type="project" value="UniProtKB-EC"/>
</dbReference>
<proteinExistence type="inferred from homology"/>
<dbReference type="SUPFAM" id="SSF89550">
    <property type="entry name" value="PHP domain-like"/>
    <property type="match status" value="1"/>
</dbReference>
<comment type="catalytic activity">
    <reaction evidence="10">
        <text>DNA(n) + a 2'-deoxyribonucleoside 5'-triphosphate = DNA(n+1) + diphosphate</text>
        <dbReference type="Rhea" id="RHEA:22508"/>
        <dbReference type="Rhea" id="RHEA-COMP:17339"/>
        <dbReference type="Rhea" id="RHEA-COMP:17340"/>
        <dbReference type="ChEBI" id="CHEBI:33019"/>
        <dbReference type="ChEBI" id="CHEBI:61560"/>
        <dbReference type="ChEBI" id="CHEBI:173112"/>
        <dbReference type="EC" id="2.7.7.7"/>
    </reaction>
</comment>
<dbReference type="Gene3D" id="1.10.150.870">
    <property type="match status" value="1"/>
</dbReference>
<dbReference type="PANTHER" id="PTHR32294">
    <property type="entry name" value="DNA POLYMERASE III SUBUNIT ALPHA"/>
    <property type="match status" value="1"/>
</dbReference>
<dbReference type="InterPro" id="IPR004805">
    <property type="entry name" value="DnaE2/DnaE/PolC"/>
</dbReference>
<organism evidence="12 13">
    <name type="scientific">Gemmiger gallinarum</name>
    <dbReference type="NCBI Taxonomy" id="2779354"/>
    <lineage>
        <taxon>Bacteria</taxon>
        <taxon>Bacillati</taxon>
        <taxon>Bacillota</taxon>
        <taxon>Clostridia</taxon>
        <taxon>Eubacteriales</taxon>
        <taxon>Gemmiger</taxon>
    </lineage>
</organism>
<protein>
    <recommendedName>
        <fullName evidence="4">DNA polymerase III subunit alpha</fullName>
        <ecNumber evidence="3">2.7.7.7</ecNumber>
    </recommendedName>
</protein>
<keyword evidence="7" id="KW-0235">DNA replication</keyword>
<dbReference type="NCBIfam" id="NF004226">
    <property type="entry name" value="PRK05673.1"/>
    <property type="match status" value="1"/>
</dbReference>
<name>A0ABR9R148_9FIRM</name>
<dbReference type="SMART" id="SM00481">
    <property type="entry name" value="POLIIIAc"/>
    <property type="match status" value="1"/>
</dbReference>
<keyword evidence="5 12" id="KW-0808">Transferase</keyword>
<reference evidence="12 13" key="1">
    <citation type="submission" date="2020-10" db="EMBL/GenBank/DDBJ databases">
        <title>ChiBAC.</title>
        <authorList>
            <person name="Zenner C."/>
            <person name="Hitch T.C.A."/>
            <person name="Clavel T."/>
        </authorList>
    </citation>
    <scope>NUCLEOTIDE SEQUENCE [LARGE SCALE GENOMIC DNA]</scope>
    <source>
        <strain evidence="12 13">DSM 109015</strain>
    </source>
</reference>